<gene>
    <name evidence="2" type="ORF">SY86_07155</name>
</gene>
<proteinExistence type="predicted"/>
<feature type="region of interest" description="Disordered" evidence="1">
    <location>
        <begin position="266"/>
        <end position="290"/>
    </location>
</feature>
<organism evidence="2 3">
    <name type="scientific">Erwinia tracheiphila</name>
    <dbReference type="NCBI Taxonomy" id="65700"/>
    <lineage>
        <taxon>Bacteria</taxon>
        <taxon>Pseudomonadati</taxon>
        <taxon>Pseudomonadota</taxon>
        <taxon>Gammaproteobacteria</taxon>
        <taxon>Enterobacterales</taxon>
        <taxon>Erwiniaceae</taxon>
        <taxon>Erwinia</taxon>
    </lineage>
</organism>
<protein>
    <submittedName>
        <fullName evidence="2">Uncharacterized protein</fullName>
    </submittedName>
</protein>
<accession>A0A0M2K8J5</accession>
<sequence length="431" mass="48226">MSNTFLKLIPCVRCQGSHEVQKSQWVRESQLETSHNKKAELINLYKNFILIKIKDNDVNGIFRVSPHPGKIKELESDKLNPEETQSFLQSDKGGAIVAAYMLLKELKRINGNLDMKATAEVLNSGGNLHDIIVKVWKTESKSENKCGKDEFQLILTALSEIYVALRETPREEAPPYALAMAVAPNLFPPRFSSEPGNAVVSGEQFKTIMDEGIAITERMMAQSKNNGSVKKTVQHEENKKSEPTSTFLDKFKTVAINKNDLFDTSKDQGVKFSHENKESTAQPDSAPSFREIRPNKSQLYAIVAGGVNKEKLSMPGGYIESLVFCMLQHFNKANGDNTGVSKKDFDYYLNRVQGNKSRGNGFVYATESIGMSLTELLNNKLLENNKSQMRVIVNRHIPAPLSHIKHQEKFGPNDGTEVHIYQNGNEFIAGD</sequence>
<dbReference type="AlphaFoldDB" id="A0A0M2K8J5"/>
<keyword evidence="3" id="KW-1185">Reference proteome</keyword>
<feature type="compositionally biased region" description="Basic and acidic residues" evidence="1">
    <location>
        <begin position="233"/>
        <end position="242"/>
    </location>
</feature>
<dbReference type="EMBL" id="JXNU01000003">
    <property type="protein sequence ID" value="KKF35254.1"/>
    <property type="molecule type" value="Genomic_DNA"/>
</dbReference>
<name>A0A0M2K8J5_9GAMM</name>
<dbReference type="Proteomes" id="UP000033924">
    <property type="component" value="Unassembled WGS sequence"/>
</dbReference>
<evidence type="ECO:0000313" key="2">
    <source>
        <dbReference type="EMBL" id="KKF35254.1"/>
    </source>
</evidence>
<dbReference type="STRING" id="65700.SY86_07155"/>
<feature type="region of interest" description="Disordered" evidence="1">
    <location>
        <begin position="224"/>
        <end position="243"/>
    </location>
</feature>
<reference evidence="2 3" key="1">
    <citation type="submission" date="2015-01" db="EMBL/GenBank/DDBJ databases">
        <title>Erwinia tracheiphila.</title>
        <authorList>
            <person name="Shapiro L.R."/>
        </authorList>
    </citation>
    <scope>NUCLEOTIDE SEQUENCE [LARGE SCALE GENOMIC DNA]</scope>
    <source>
        <strain evidence="2 3">BuffGH</strain>
    </source>
</reference>
<dbReference type="PATRIC" id="fig|65700.7.peg.1816"/>
<feature type="compositionally biased region" description="Basic and acidic residues" evidence="1">
    <location>
        <begin position="266"/>
        <end position="278"/>
    </location>
</feature>
<comment type="caution">
    <text evidence="2">The sequence shown here is derived from an EMBL/GenBank/DDBJ whole genome shotgun (WGS) entry which is preliminary data.</text>
</comment>
<evidence type="ECO:0000313" key="3">
    <source>
        <dbReference type="Proteomes" id="UP000033924"/>
    </source>
</evidence>
<evidence type="ECO:0000256" key="1">
    <source>
        <dbReference type="SAM" id="MobiDB-lite"/>
    </source>
</evidence>